<comment type="caution">
    <text evidence="2">The sequence shown here is derived from an EMBL/GenBank/DDBJ whole genome shotgun (WGS) entry which is preliminary data.</text>
</comment>
<dbReference type="InterPro" id="IPR036281">
    <property type="entry name" value="SinR/SinI_dimer_dom_sf"/>
</dbReference>
<dbReference type="InterPro" id="IPR010981">
    <property type="entry name" value="SinR/SinI_dimer_dom"/>
</dbReference>
<dbReference type="AlphaFoldDB" id="A0A8J3ENE5"/>
<dbReference type="Proteomes" id="UP000656813">
    <property type="component" value="Unassembled WGS sequence"/>
</dbReference>
<evidence type="ECO:0000259" key="1">
    <source>
        <dbReference type="PROSITE" id="PS51500"/>
    </source>
</evidence>
<dbReference type="SUPFAM" id="SSF47406">
    <property type="entry name" value="SinR repressor dimerisation domain-like"/>
    <property type="match status" value="1"/>
</dbReference>
<evidence type="ECO:0000313" key="2">
    <source>
        <dbReference type="EMBL" id="GGH86382.1"/>
    </source>
</evidence>
<organism evidence="2 3">
    <name type="scientific">Pullulanibacillus pueri</name>
    <dbReference type="NCBI Taxonomy" id="1437324"/>
    <lineage>
        <taxon>Bacteria</taxon>
        <taxon>Bacillati</taxon>
        <taxon>Bacillota</taxon>
        <taxon>Bacilli</taxon>
        <taxon>Bacillales</taxon>
        <taxon>Sporolactobacillaceae</taxon>
        <taxon>Pullulanibacillus</taxon>
    </lineage>
</organism>
<gene>
    <name evidence="2" type="ORF">GCM10007096_33960</name>
</gene>
<reference evidence="2" key="2">
    <citation type="submission" date="2020-09" db="EMBL/GenBank/DDBJ databases">
        <authorList>
            <person name="Sun Q."/>
            <person name="Zhou Y."/>
        </authorList>
    </citation>
    <scope>NUCLEOTIDE SEQUENCE</scope>
    <source>
        <strain evidence="2">CGMCC 1.12777</strain>
    </source>
</reference>
<dbReference type="RefSeq" id="WP_188498581.1">
    <property type="nucleotide sequence ID" value="NZ_BMFV01000032.1"/>
</dbReference>
<reference evidence="2" key="1">
    <citation type="journal article" date="2014" name="Int. J. Syst. Evol. Microbiol.">
        <title>Complete genome sequence of Corynebacterium casei LMG S-19264T (=DSM 44701T), isolated from a smear-ripened cheese.</title>
        <authorList>
            <consortium name="US DOE Joint Genome Institute (JGI-PGF)"/>
            <person name="Walter F."/>
            <person name="Albersmeier A."/>
            <person name="Kalinowski J."/>
            <person name="Ruckert C."/>
        </authorList>
    </citation>
    <scope>NUCLEOTIDE SEQUENCE</scope>
    <source>
        <strain evidence="2">CGMCC 1.12777</strain>
    </source>
</reference>
<keyword evidence="3" id="KW-1185">Reference proteome</keyword>
<feature type="domain" description="Sin" evidence="1">
    <location>
        <begin position="1"/>
        <end position="36"/>
    </location>
</feature>
<proteinExistence type="predicted"/>
<dbReference type="EMBL" id="BMFV01000032">
    <property type="protein sequence ID" value="GGH86382.1"/>
    <property type="molecule type" value="Genomic_DNA"/>
</dbReference>
<dbReference type="GO" id="GO:0046983">
    <property type="term" value="F:protein dimerization activity"/>
    <property type="evidence" value="ECO:0007669"/>
    <property type="project" value="InterPro"/>
</dbReference>
<dbReference type="Pfam" id="PF08671">
    <property type="entry name" value="SinI"/>
    <property type="match status" value="1"/>
</dbReference>
<name>A0A8J3ENE5_9BACL</name>
<sequence>MSAKEQLQGEWLDLVEEAMKSDVSKEEFKKFIEGKVKELKTKDSR</sequence>
<protein>
    <recommendedName>
        <fullName evidence="1">Sin domain-containing protein</fullName>
    </recommendedName>
</protein>
<evidence type="ECO:0000313" key="3">
    <source>
        <dbReference type="Proteomes" id="UP000656813"/>
    </source>
</evidence>
<dbReference type="GO" id="GO:0006355">
    <property type="term" value="P:regulation of DNA-templated transcription"/>
    <property type="evidence" value="ECO:0007669"/>
    <property type="project" value="InterPro"/>
</dbReference>
<dbReference type="PROSITE" id="PS51500">
    <property type="entry name" value="SIN"/>
    <property type="match status" value="1"/>
</dbReference>
<accession>A0A8J3ENE5</accession>